<keyword evidence="2" id="KW-1185">Reference proteome</keyword>
<name>A0ACC2Z0F2_9PEZI</name>
<dbReference type="Proteomes" id="UP001172680">
    <property type="component" value="Unassembled WGS sequence"/>
</dbReference>
<gene>
    <name evidence="1" type="ORF">H2199_005759</name>
</gene>
<accession>A0ACC2Z0F2</accession>
<reference evidence="1" key="1">
    <citation type="submission" date="2022-10" db="EMBL/GenBank/DDBJ databases">
        <title>Culturing micro-colonial fungi from biological soil crusts in the Mojave desert and describing Neophaeococcomyces mojavensis, and introducing the new genera and species Taxawa tesnikishii.</title>
        <authorList>
            <person name="Kurbessoian T."/>
            <person name="Stajich J.E."/>
        </authorList>
    </citation>
    <scope>NUCLEOTIDE SEQUENCE</scope>
    <source>
        <strain evidence="1">JES_115</strain>
    </source>
</reference>
<protein>
    <submittedName>
        <fullName evidence="1">Uncharacterized protein</fullName>
    </submittedName>
</protein>
<sequence length="417" mass="46818">MSAPSDADIIAKNPIGNGLERFRRHSRAKCKDLGISEVRHLAETSGATDLALELILALQSISLARVLPSRSGRGTLLRDLSNLVAQIDSGEFNVRSIVPLFEKVDSHASDLEICNALFALVARPTTPPQSGPSFTASFQQTPWSFNSASAVDTSDHRKDVDPILKAEVEDNLIIDHPEFFDTFFGEVTQLPEIATAVFEMCKDAEPSLYTENVGWTEWPDDCGESRVLNWLRRHIDQFLLFANRRGFRPSKRRRCITTPNNPIPGSVSKRKLDVSLAYDPSNERENSNRLHCNWSHILVPGELKSNPREDNHSSTWFDLLRYAREVFGAQDTRRYVLGFTLCGSKMRLWEFDRLGGVASGSFDVNRDGQMFVSAILGFLWMDEEELGFDSTVVEEGVKDIPKSSGMARWSVFAWKSS</sequence>
<evidence type="ECO:0000313" key="1">
    <source>
        <dbReference type="EMBL" id="KAJ9641091.1"/>
    </source>
</evidence>
<organism evidence="1 2">
    <name type="scientific">Coniosporium tulheliwenetii</name>
    <dbReference type="NCBI Taxonomy" id="3383036"/>
    <lineage>
        <taxon>Eukaryota</taxon>
        <taxon>Fungi</taxon>
        <taxon>Dikarya</taxon>
        <taxon>Ascomycota</taxon>
        <taxon>Pezizomycotina</taxon>
        <taxon>Dothideomycetes</taxon>
        <taxon>Dothideomycetes incertae sedis</taxon>
        <taxon>Coniosporium</taxon>
    </lineage>
</organism>
<proteinExistence type="predicted"/>
<evidence type="ECO:0000313" key="2">
    <source>
        <dbReference type="Proteomes" id="UP001172680"/>
    </source>
</evidence>
<dbReference type="EMBL" id="JAPDRP010000016">
    <property type="protein sequence ID" value="KAJ9641091.1"/>
    <property type="molecule type" value="Genomic_DNA"/>
</dbReference>
<comment type="caution">
    <text evidence="1">The sequence shown here is derived from an EMBL/GenBank/DDBJ whole genome shotgun (WGS) entry which is preliminary data.</text>
</comment>